<dbReference type="AlphaFoldDB" id="A0A540VQG7"/>
<sequence>MPRRTQAEMEVIRTAIIEAVRKDKPMTVRQVFYRLVVRGVVPKVEGRGYRTVARELRNMRRDGVIPYDWIVDSSRTVRRPLQYGSMEEALERAARLYRRNLWGDLPHYVQVWMEKEALAGVAWDVTDGLGVSLWVARGYSSISYLYEAAQHINRALEAGKVAYIYNLGDHDPSGCDAWESVVSELQGFSIDDRRMRFKRAAVTPEQIRRLNLPSRPTKKTDSRAAGFEGESVELDALPPNTLRQIIRDTIEAHIPEYIRTMHEQVEQQERQTLWQLQDYL</sequence>
<evidence type="ECO:0000313" key="2">
    <source>
        <dbReference type="Proteomes" id="UP000315400"/>
    </source>
</evidence>
<gene>
    <name evidence="1" type="ORF">FKY71_10895</name>
</gene>
<proteinExistence type="predicted"/>
<evidence type="ECO:0000313" key="1">
    <source>
        <dbReference type="EMBL" id="TQE99005.1"/>
    </source>
</evidence>
<name>A0A540VQG7_9GAMM</name>
<organism evidence="1 2">
    <name type="scientific">Spiribacter salinus</name>
    <dbReference type="NCBI Taxonomy" id="1335746"/>
    <lineage>
        <taxon>Bacteria</taxon>
        <taxon>Pseudomonadati</taxon>
        <taxon>Pseudomonadota</taxon>
        <taxon>Gammaproteobacteria</taxon>
        <taxon>Chromatiales</taxon>
        <taxon>Ectothiorhodospiraceae</taxon>
        <taxon>Spiribacter</taxon>
    </lineage>
</organism>
<dbReference type="Proteomes" id="UP000315400">
    <property type="component" value="Unassembled WGS sequence"/>
</dbReference>
<reference evidence="1 2" key="1">
    <citation type="submission" date="2019-06" db="EMBL/GenBank/DDBJ databases">
        <title>Metagenome assembled Genome of Spiribacter salinus SL48-SHIP from the microbial mat of Salt Lake 48 (Novosibirsk region, Russia).</title>
        <authorList>
            <person name="Shipova A."/>
            <person name="Rozanov A.S."/>
            <person name="Bryanskaya A.V."/>
            <person name="Peltek S.E."/>
        </authorList>
    </citation>
    <scope>NUCLEOTIDE SEQUENCE [LARGE SCALE GENOMIC DNA]</scope>
    <source>
        <strain evidence="1">SL48-SHIP-2</strain>
    </source>
</reference>
<dbReference type="EMBL" id="VIFK01000103">
    <property type="protein sequence ID" value="TQE99005.1"/>
    <property type="molecule type" value="Genomic_DNA"/>
</dbReference>
<accession>A0A540VQG7</accession>
<comment type="caution">
    <text evidence="1">The sequence shown here is derived from an EMBL/GenBank/DDBJ whole genome shotgun (WGS) entry which is preliminary data.</text>
</comment>
<protein>
    <submittedName>
        <fullName evidence="1">Uncharacterized protein</fullName>
    </submittedName>
</protein>